<dbReference type="PANTHER" id="PTHR43791:SF18">
    <property type="entry name" value="NICOTINIC ACID TRANSPORTER TNA1, PUTATIVE (AFU_ORTHOLOGUE AFUA_3G03820)-RELATED"/>
    <property type="match status" value="1"/>
</dbReference>
<comment type="caution">
    <text evidence="8">The sequence shown here is derived from an EMBL/GenBank/DDBJ whole genome shotgun (WGS) entry which is preliminary data.</text>
</comment>
<dbReference type="Gene3D" id="1.20.1250.20">
    <property type="entry name" value="MFS general substrate transporter like domains"/>
    <property type="match status" value="2"/>
</dbReference>
<feature type="transmembrane region" description="Helical" evidence="7">
    <location>
        <begin position="494"/>
        <end position="514"/>
    </location>
</feature>
<feature type="transmembrane region" description="Helical" evidence="7">
    <location>
        <begin position="459"/>
        <end position="482"/>
    </location>
</feature>
<evidence type="ECO:0000313" key="9">
    <source>
        <dbReference type="Proteomes" id="UP000308199"/>
    </source>
</evidence>
<dbReference type="GO" id="GO:0016020">
    <property type="term" value="C:membrane"/>
    <property type="evidence" value="ECO:0007669"/>
    <property type="project" value="UniProtKB-SubCell"/>
</dbReference>
<evidence type="ECO:0000256" key="7">
    <source>
        <dbReference type="SAM" id="Phobius"/>
    </source>
</evidence>
<feature type="region of interest" description="Disordered" evidence="6">
    <location>
        <begin position="1"/>
        <end position="53"/>
    </location>
</feature>
<keyword evidence="5 7" id="KW-0472">Membrane</keyword>
<dbReference type="Proteomes" id="UP000308199">
    <property type="component" value="Unassembled WGS sequence"/>
</dbReference>
<evidence type="ECO:0000256" key="6">
    <source>
        <dbReference type="SAM" id="MobiDB-lite"/>
    </source>
</evidence>
<dbReference type="OrthoDB" id="2985014at2759"/>
<evidence type="ECO:0000256" key="1">
    <source>
        <dbReference type="ARBA" id="ARBA00004141"/>
    </source>
</evidence>
<feature type="transmembrane region" description="Helical" evidence="7">
    <location>
        <begin position="237"/>
        <end position="258"/>
    </location>
</feature>
<protein>
    <recommendedName>
        <fullName evidence="10">Major facilitator superfamily (MFS) profile domain-containing protein</fullName>
    </recommendedName>
</protein>
<keyword evidence="9" id="KW-1185">Reference proteome</keyword>
<dbReference type="PANTHER" id="PTHR43791">
    <property type="entry name" value="PERMEASE-RELATED"/>
    <property type="match status" value="1"/>
</dbReference>
<organism evidence="8 9">
    <name type="scientific">Phellinidium pouzarii</name>
    <dbReference type="NCBI Taxonomy" id="167371"/>
    <lineage>
        <taxon>Eukaryota</taxon>
        <taxon>Fungi</taxon>
        <taxon>Dikarya</taxon>
        <taxon>Basidiomycota</taxon>
        <taxon>Agaricomycotina</taxon>
        <taxon>Agaricomycetes</taxon>
        <taxon>Hymenochaetales</taxon>
        <taxon>Hymenochaetaceae</taxon>
        <taxon>Phellinidium</taxon>
    </lineage>
</organism>
<evidence type="ECO:0000256" key="5">
    <source>
        <dbReference type="ARBA" id="ARBA00023136"/>
    </source>
</evidence>
<feature type="transmembrane region" description="Helical" evidence="7">
    <location>
        <begin position="526"/>
        <end position="548"/>
    </location>
</feature>
<accession>A0A4S4L6F2</accession>
<feature type="transmembrane region" description="Helical" evidence="7">
    <location>
        <begin position="436"/>
        <end position="453"/>
    </location>
</feature>
<dbReference type="FunFam" id="1.20.1250.20:FF:000013">
    <property type="entry name" value="MFS general substrate transporter"/>
    <property type="match status" value="1"/>
</dbReference>
<feature type="transmembrane region" description="Helical" evidence="7">
    <location>
        <begin position="203"/>
        <end position="225"/>
    </location>
</feature>
<dbReference type="EMBL" id="SGPK01000165">
    <property type="protein sequence ID" value="THH06989.1"/>
    <property type="molecule type" value="Genomic_DNA"/>
</dbReference>
<dbReference type="SUPFAM" id="SSF103473">
    <property type="entry name" value="MFS general substrate transporter"/>
    <property type="match status" value="1"/>
</dbReference>
<reference evidence="8 9" key="1">
    <citation type="submission" date="2019-02" db="EMBL/GenBank/DDBJ databases">
        <title>Genome sequencing of the rare red list fungi Phellinidium pouzarii.</title>
        <authorList>
            <person name="Buettner E."/>
            <person name="Kellner H."/>
        </authorList>
    </citation>
    <scope>NUCLEOTIDE SEQUENCE [LARGE SCALE GENOMIC DNA]</scope>
    <source>
        <strain evidence="8 9">DSM 108285</strain>
    </source>
</reference>
<feature type="transmembrane region" description="Helical" evidence="7">
    <location>
        <begin position="404"/>
        <end position="424"/>
    </location>
</feature>
<keyword evidence="4 7" id="KW-1133">Transmembrane helix</keyword>
<gene>
    <name evidence="8" type="ORF">EW145_g3695</name>
</gene>
<evidence type="ECO:0000256" key="4">
    <source>
        <dbReference type="ARBA" id="ARBA00022989"/>
    </source>
</evidence>
<feature type="transmembrane region" description="Helical" evidence="7">
    <location>
        <begin position="144"/>
        <end position="165"/>
    </location>
</feature>
<comment type="subcellular location">
    <subcellularLocation>
        <location evidence="1">Membrane</location>
        <topology evidence="1">Multi-pass membrane protein</topology>
    </subcellularLocation>
</comment>
<dbReference type="GO" id="GO:0022857">
    <property type="term" value="F:transmembrane transporter activity"/>
    <property type="evidence" value="ECO:0007669"/>
    <property type="project" value="TreeGrafter"/>
</dbReference>
<evidence type="ECO:0000256" key="3">
    <source>
        <dbReference type="ARBA" id="ARBA00022692"/>
    </source>
</evidence>
<dbReference type="InterPro" id="IPR036259">
    <property type="entry name" value="MFS_trans_sf"/>
</dbReference>
<name>A0A4S4L6F2_9AGAM</name>
<sequence length="587" mass="65864">MSSPPRADIDSSSIEKGSLSASEKAGSRSDEKNIPLVDFGGESSLPPPPELTPEQEKTLYRKIDYKLMPILSLMYLGSFLDRGNIGNAKLAGLVTQLNLVENQYNIALTMFFIPYCLAECPAKYVILFFDLLDGYPELRYIRDYLFVSVNIYMYISMLTYAKIAWGMSMGFVKSYAFLRDLFNENGAYADSAVRNSHRYPQLVGVRICLGVAEAGFFPGVVYYLTMWYPRHKLQYRIGLFFGAATIAGAFSGLLAFAIEFMGGARGLEAWSWIFFLTLLRCVDLMKILEGVATAVVGIISLFKYDNSTVGEAEGFAMRYVWAALRDWQVWLHVLIYMSIITPRELTYSPSASNWRTETENFKFDYKSLEYHSSYLQSSPGMWNEDTSSDRHTDPWKSFGFSTPITQLLTVPPYVFATLVLLLFGHYSDKTKLRSPFILLGLAMCLIGFSINISDAPVGVKYFGTFFCVAGSYAAFPGVVTWMGNNLAGQYKRGVGMAVHIGIGNFGGAIASNIFRTQDAPRYILGHGLELLFVGIGFIAVPLAMFLYVRVNVQREEELHRIGSTTSKYSVEEIHEMGDRAPDFRYTL</sequence>
<dbReference type="AlphaFoldDB" id="A0A4S4L6F2"/>
<feature type="compositionally biased region" description="Polar residues" evidence="6">
    <location>
        <begin position="10"/>
        <end position="21"/>
    </location>
</feature>
<keyword evidence="3 7" id="KW-0812">Transmembrane</keyword>
<evidence type="ECO:0000313" key="8">
    <source>
        <dbReference type="EMBL" id="THH06989.1"/>
    </source>
</evidence>
<evidence type="ECO:0000256" key="2">
    <source>
        <dbReference type="ARBA" id="ARBA00022448"/>
    </source>
</evidence>
<proteinExistence type="predicted"/>
<keyword evidence="2" id="KW-0813">Transport</keyword>
<evidence type="ECO:0008006" key="10">
    <source>
        <dbReference type="Google" id="ProtNLM"/>
    </source>
</evidence>